<feature type="non-terminal residue" evidence="1">
    <location>
        <position position="65"/>
    </location>
</feature>
<dbReference type="Gene3D" id="2.60.210.10">
    <property type="entry name" value="Apoptosis, Tumor Necrosis Factor Receptor Associated Protein 2, Chain A"/>
    <property type="match status" value="1"/>
</dbReference>
<dbReference type="InterPro" id="IPR008974">
    <property type="entry name" value="TRAF-like"/>
</dbReference>
<dbReference type="AlphaFoldDB" id="A0A7L1KQP0"/>
<dbReference type="OrthoDB" id="291007at2759"/>
<proteinExistence type="predicted"/>
<feature type="non-terminal residue" evidence="1">
    <location>
        <position position="1"/>
    </location>
</feature>
<gene>
    <name evidence="1" type="primary">Mep1a_1</name>
    <name evidence="1" type="ORF">HIMHIM_R15467</name>
</gene>
<evidence type="ECO:0000313" key="1">
    <source>
        <dbReference type="EMBL" id="NXN65348.1"/>
    </source>
</evidence>
<organism evidence="1 2">
    <name type="scientific">Himantopus himantopus</name>
    <name type="common">Black-winged stilt</name>
    <name type="synonym">Charadrius himantopus</name>
    <dbReference type="NCBI Taxonomy" id="225398"/>
    <lineage>
        <taxon>Eukaryota</taxon>
        <taxon>Metazoa</taxon>
        <taxon>Chordata</taxon>
        <taxon>Craniata</taxon>
        <taxon>Vertebrata</taxon>
        <taxon>Euteleostomi</taxon>
        <taxon>Archelosauria</taxon>
        <taxon>Archosauria</taxon>
        <taxon>Dinosauria</taxon>
        <taxon>Saurischia</taxon>
        <taxon>Theropoda</taxon>
        <taxon>Coelurosauria</taxon>
        <taxon>Aves</taxon>
        <taxon>Neognathae</taxon>
        <taxon>Neoaves</taxon>
        <taxon>Charadriiformes</taxon>
        <taxon>Recurvirostridae</taxon>
        <taxon>Himantopus</taxon>
    </lineage>
</organism>
<protein>
    <submittedName>
        <fullName evidence="1">MEP1A protein</fullName>
    </submittedName>
</protein>
<accession>A0A7L1KQP0</accession>
<dbReference type="Proteomes" id="UP000571567">
    <property type="component" value="Unassembled WGS sequence"/>
</dbReference>
<name>A0A7L1KQP0_HIMHI</name>
<sequence length="65" mass="7359">YAFALQLCPHGRRSSPYMNYMGITFHLCSSLNNGLPEWQAGHRQVVLLGLDQDLDVIHRMSLSLS</sequence>
<reference evidence="1 2" key="1">
    <citation type="submission" date="2019-09" db="EMBL/GenBank/DDBJ databases">
        <title>Bird 10,000 Genomes (B10K) Project - Family phase.</title>
        <authorList>
            <person name="Zhang G."/>
        </authorList>
    </citation>
    <scope>NUCLEOTIDE SEQUENCE [LARGE SCALE GENOMIC DNA]</scope>
    <source>
        <strain evidence="1">B10K-DU-002-13</strain>
        <tissue evidence="1">Muscle</tissue>
    </source>
</reference>
<comment type="caution">
    <text evidence="1">The sequence shown here is derived from an EMBL/GenBank/DDBJ whole genome shotgun (WGS) entry which is preliminary data.</text>
</comment>
<dbReference type="SUPFAM" id="SSF49599">
    <property type="entry name" value="TRAF domain-like"/>
    <property type="match status" value="1"/>
</dbReference>
<evidence type="ECO:0000313" key="2">
    <source>
        <dbReference type="Proteomes" id="UP000571567"/>
    </source>
</evidence>
<keyword evidence="2" id="KW-1185">Reference proteome</keyword>
<dbReference type="EMBL" id="VXBK01002462">
    <property type="protein sequence ID" value="NXN65348.1"/>
    <property type="molecule type" value="Genomic_DNA"/>
</dbReference>